<dbReference type="AlphaFoldDB" id="A0A5A7T3C8"/>
<dbReference type="EMBL" id="SSTE01019001">
    <property type="protein sequence ID" value="KAA0037298.1"/>
    <property type="molecule type" value="Genomic_DNA"/>
</dbReference>
<evidence type="ECO:0000313" key="4">
    <source>
        <dbReference type="Proteomes" id="UP000321947"/>
    </source>
</evidence>
<dbReference type="STRING" id="1194695.A0A5A7T3C8"/>
<dbReference type="Proteomes" id="UP000321947">
    <property type="component" value="Unassembled WGS sequence"/>
</dbReference>
<reference evidence="3 4" key="1">
    <citation type="submission" date="2019-08" db="EMBL/GenBank/DDBJ databases">
        <title>Draft genome sequences of two oriental melons (Cucumis melo L. var makuwa).</title>
        <authorList>
            <person name="Kwon S.-Y."/>
        </authorList>
    </citation>
    <scope>NUCLEOTIDE SEQUENCE [LARGE SCALE GENOMIC DNA]</scope>
    <source>
        <strain evidence="4">cv. Chang Bougi</strain>
        <strain evidence="3">cv. SW 3</strain>
        <tissue evidence="1">Leaf</tissue>
    </source>
</reference>
<organism evidence="1 3">
    <name type="scientific">Cucumis melo var. makuwa</name>
    <name type="common">Oriental melon</name>
    <dbReference type="NCBI Taxonomy" id="1194695"/>
    <lineage>
        <taxon>Eukaryota</taxon>
        <taxon>Viridiplantae</taxon>
        <taxon>Streptophyta</taxon>
        <taxon>Embryophyta</taxon>
        <taxon>Tracheophyta</taxon>
        <taxon>Spermatophyta</taxon>
        <taxon>Magnoliopsida</taxon>
        <taxon>eudicotyledons</taxon>
        <taxon>Gunneridae</taxon>
        <taxon>Pentapetalae</taxon>
        <taxon>rosids</taxon>
        <taxon>fabids</taxon>
        <taxon>Cucurbitales</taxon>
        <taxon>Cucurbitaceae</taxon>
        <taxon>Benincaseae</taxon>
        <taxon>Cucumis</taxon>
    </lineage>
</organism>
<evidence type="ECO:0000313" key="1">
    <source>
        <dbReference type="EMBL" id="KAA0037298.1"/>
    </source>
</evidence>
<sequence length="172" mass="19782">MEIARCREGNSVSQRKYTLDLLAKTGMLGCRPVDTPIEFNVKLETSGYRHRQSVQVAPYEDHMETLRKCTSKYCTFVWGNLVLEKVLSDLCQDYEVPMNLFSDNKAAISIANNLIQHDRTKNVEIEKHFIKEKLDNGSIYIPYIPSSQHIVDILRKGLLRQSFNLFVSKLGL</sequence>
<dbReference type="CDD" id="cd09272">
    <property type="entry name" value="RNase_HI_RT_Ty1"/>
    <property type="match status" value="1"/>
</dbReference>
<evidence type="ECO:0000313" key="3">
    <source>
        <dbReference type="Proteomes" id="UP000321393"/>
    </source>
</evidence>
<accession>A0A5A7T3C8</accession>
<protein>
    <submittedName>
        <fullName evidence="1 2">Mitochondrial protein</fullName>
    </submittedName>
</protein>
<dbReference type="Proteomes" id="UP000321393">
    <property type="component" value="Unassembled WGS sequence"/>
</dbReference>
<comment type="caution">
    <text evidence="1">The sequence shown here is derived from an EMBL/GenBank/DDBJ whole genome shotgun (WGS) entry which is preliminary data.</text>
</comment>
<name>A0A5A7T3C8_CUCMM</name>
<dbReference type="OrthoDB" id="414945at2759"/>
<dbReference type="EMBL" id="SSTD01004012">
    <property type="protein sequence ID" value="TYK24186.1"/>
    <property type="molecule type" value="Genomic_DNA"/>
</dbReference>
<proteinExistence type="predicted"/>
<gene>
    <name evidence="2" type="ORF">E5676_scaffold1754G00200</name>
    <name evidence="1" type="ORF">E6C27_scaffold3G00090</name>
</gene>
<evidence type="ECO:0000313" key="2">
    <source>
        <dbReference type="EMBL" id="TYK24186.1"/>
    </source>
</evidence>